<dbReference type="AlphaFoldDB" id="A0AAD5VK52"/>
<gene>
    <name evidence="2" type="ORF">NP233_g12451</name>
</gene>
<feature type="region of interest" description="Disordered" evidence="1">
    <location>
        <begin position="1"/>
        <end position="26"/>
    </location>
</feature>
<dbReference type="Proteomes" id="UP001213000">
    <property type="component" value="Unassembled WGS sequence"/>
</dbReference>
<dbReference type="EMBL" id="JANIEX010001806">
    <property type="protein sequence ID" value="KAJ3554290.1"/>
    <property type="molecule type" value="Genomic_DNA"/>
</dbReference>
<evidence type="ECO:0000313" key="2">
    <source>
        <dbReference type="EMBL" id="KAJ3554290.1"/>
    </source>
</evidence>
<evidence type="ECO:0000256" key="1">
    <source>
        <dbReference type="SAM" id="MobiDB-lite"/>
    </source>
</evidence>
<name>A0AAD5VK52_9AGAR</name>
<sequence length="131" mass="14017">MSTNSTNSSTDAPSSDDSCTPAGSRVTVPVFRRPTAVSVFGRPTAVPCDLPRGWKRVPLQRSYAKFDVTDGDVPLYSSSASSGISAERLNTMRYGIPYDGPGPLFRYENGDAMKTVNESTAVVNEAATFNV</sequence>
<feature type="compositionally biased region" description="Polar residues" evidence="1">
    <location>
        <begin position="1"/>
        <end position="18"/>
    </location>
</feature>
<proteinExistence type="predicted"/>
<evidence type="ECO:0000313" key="3">
    <source>
        <dbReference type="Proteomes" id="UP001213000"/>
    </source>
</evidence>
<accession>A0AAD5VK52</accession>
<keyword evidence="3" id="KW-1185">Reference proteome</keyword>
<reference evidence="2" key="1">
    <citation type="submission" date="2022-07" db="EMBL/GenBank/DDBJ databases">
        <title>Genome Sequence of Leucocoprinus birnbaumii.</title>
        <authorList>
            <person name="Buettner E."/>
        </authorList>
    </citation>
    <scope>NUCLEOTIDE SEQUENCE</scope>
    <source>
        <strain evidence="2">VT141</strain>
    </source>
</reference>
<protein>
    <submittedName>
        <fullName evidence="2">Uncharacterized protein</fullName>
    </submittedName>
</protein>
<organism evidence="2 3">
    <name type="scientific">Leucocoprinus birnbaumii</name>
    <dbReference type="NCBI Taxonomy" id="56174"/>
    <lineage>
        <taxon>Eukaryota</taxon>
        <taxon>Fungi</taxon>
        <taxon>Dikarya</taxon>
        <taxon>Basidiomycota</taxon>
        <taxon>Agaricomycotina</taxon>
        <taxon>Agaricomycetes</taxon>
        <taxon>Agaricomycetidae</taxon>
        <taxon>Agaricales</taxon>
        <taxon>Agaricineae</taxon>
        <taxon>Agaricaceae</taxon>
        <taxon>Leucocoprinus</taxon>
    </lineage>
</organism>
<comment type="caution">
    <text evidence="2">The sequence shown here is derived from an EMBL/GenBank/DDBJ whole genome shotgun (WGS) entry which is preliminary data.</text>
</comment>